<reference evidence="3" key="1">
    <citation type="submission" date="2022-05" db="EMBL/GenBank/DDBJ databases">
        <title>Brevundimonas albigilva TT17 genome sequence.</title>
        <authorList>
            <person name="Lee K."/>
            <person name="Son H."/>
        </authorList>
    </citation>
    <scope>NUCLEOTIDE SEQUENCE</scope>
    <source>
        <strain evidence="3">TT17</strain>
    </source>
</reference>
<keyword evidence="4" id="KW-1185">Reference proteome</keyword>
<evidence type="ECO:0000256" key="1">
    <source>
        <dbReference type="SAM" id="MobiDB-lite"/>
    </source>
</evidence>
<feature type="region of interest" description="Disordered" evidence="1">
    <location>
        <begin position="1"/>
        <end position="28"/>
    </location>
</feature>
<sequence>MPVDPQGTDPEDRSPRERGLQRRSGEGGAMSPWLLIFGVILLGVAVYVVSAVL</sequence>
<evidence type="ECO:0000313" key="4">
    <source>
        <dbReference type="Proteomes" id="UP001055429"/>
    </source>
</evidence>
<evidence type="ECO:0000313" key="3">
    <source>
        <dbReference type="EMBL" id="URI14147.1"/>
    </source>
</evidence>
<protein>
    <submittedName>
        <fullName evidence="3">Uncharacterized protein</fullName>
    </submittedName>
</protein>
<proteinExistence type="predicted"/>
<organism evidence="3 4">
    <name type="scientific">Brevundimonas albigilva</name>
    <dbReference type="NCBI Taxonomy" id="1312364"/>
    <lineage>
        <taxon>Bacteria</taxon>
        <taxon>Pseudomonadati</taxon>
        <taxon>Pseudomonadota</taxon>
        <taxon>Alphaproteobacteria</taxon>
        <taxon>Caulobacterales</taxon>
        <taxon>Caulobacteraceae</taxon>
        <taxon>Brevundimonas</taxon>
    </lineage>
</organism>
<gene>
    <name evidence="3" type="ORF">M8231_09940</name>
</gene>
<name>A0ABY4SHJ8_9CAUL</name>
<keyword evidence="2" id="KW-0812">Transmembrane</keyword>
<dbReference type="RefSeq" id="WP_249750104.1">
    <property type="nucleotide sequence ID" value="NZ_CP097298.1"/>
</dbReference>
<dbReference type="EMBL" id="CP097649">
    <property type="protein sequence ID" value="URI14147.1"/>
    <property type="molecule type" value="Genomic_DNA"/>
</dbReference>
<dbReference type="Proteomes" id="UP001055429">
    <property type="component" value="Chromosome"/>
</dbReference>
<evidence type="ECO:0000256" key="2">
    <source>
        <dbReference type="SAM" id="Phobius"/>
    </source>
</evidence>
<keyword evidence="2" id="KW-1133">Transmembrane helix</keyword>
<accession>A0ABY4SHJ8</accession>
<feature type="compositionally biased region" description="Basic and acidic residues" evidence="1">
    <location>
        <begin position="10"/>
        <end position="25"/>
    </location>
</feature>
<keyword evidence="2" id="KW-0472">Membrane</keyword>
<feature type="transmembrane region" description="Helical" evidence="2">
    <location>
        <begin position="33"/>
        <end position="52"/>
    </location>
</feature>